<dbReference type="InterPro" id="IPR005828">
    <property type="entry name" value="MFS_sugar_transport-like"/>
</dbReference>
<feature type="transmembrane region" description="Helical" evidence="13">
    <location>
        <begin position="107"/>
        <end position="129"/>
    </location>
</feature>
<comment type="subcellular location">
    <subcellularLocation>
        <location evidence="1">Cell membrane</location>
        <topology evidence="1">Multi-pass membrane protein</topology>
    </subcellularLocation>
</comment>
<evidence type="ECO:0000313" key="16">
    <source>
        <dbReference type="Proteomes" id="UP000192769"/>
    </source>
</evidence>
<evidence type="ECO:0000256" key="8">
    <source>
        <dbReference type="ARBA" id="ARBA00023136"/>
    </source>
</evidence>
<name>A0A1V9DHB1_9GAMM</name>
<dbReference type="InterPro" id="IPR036259">
    <property type="entry name" value="MFS_trans_sf"/>
</dbReference>
<dbReference type="InterPro" id="IPR005829">
    <property type="entry name" value="Sugar_transporter_CS"/>
</dbReference>
<evidence type="ECO:0000313" key="15">
    <source>
        <dbReference type="EMBL" id="OQP33250.1"/>
    </source>
</evidence>
<keyword evidence="3 12" id="KW-0813">Transport</keyword>
<dbReference type="PROSITE" id="PS50850">
    <property type="entry name" value="MFS"/>
    <property type="match status" value="1"/>
</dbReference>
<evidence type="ECO:0000256" key="4">
    <source>
        <dbReference type="ARBA" id="ARBA00022475"/>
    </source>
</evidence>
<dbReference type="OrthoDB" id="5368493at2"/>
<evidence type="ECO:0000256" key="2">
    <source>
        <dbReference type="ARBA" id="ARBA00010992"/>
    </source>
</evidence>
<feature type="transmembrane region" description="Helical" evidence="13">
    <location>
        <begin position="389"/>
        <end position="411"/>
    </location>
</feature>
<dbReference type="InterPro" id="IPR050814">
    <property type="entry name" value="Myo-inositol_Transporter"/>
</dbReference>
<accession>A0A1V9DHB1</accession>
<feature type="domain" description="Major facilitator superfamily (MFS) profile" evidence="14">
    <location>
        <begin position="16"/>
        <end position="449"/>
    </location>
</feature>
<feature type="transmembrane region" description="Helical" evidence="13">
    <location>
        <begin position="175"/>
        <end position="197"/>
    </location>
</feature>
<evidence type="ECO:0000256" key="6">
    <source>
        <dbReference type="ARBA" id="ARBA00022692"/>
    </source>
</evidence>
<dbReference type="PANTHER" id="PTHR48020:SF12">
    <property type="entry name" value="PROTON MYO-INOSITOL COTRANSPORTER"/>
    <property type="match status" value="1"/>
</dbReference>
<dbReference type="FunFam" id="1.20.1250.20:FF:000122">
    <property type="entry name" value="D-xylose transporter XylE"/>
    <property type="match status" value="1"/>
</dbReference>
<dbReference type="NCBIfam" id="TIGR00879">
    <property type="entry name" value="SP"/>
    <property type="match status" value="1"/>
</dbReference>
<comment type="similarity">
    <text evidence="2 12">Belongs to the major facilitator superfamily. Sugar transporter (TC 2.A.1.1) family.</text>
</comment>
<dbReference type="InterPro" id="IPR003663">
    <property type="entry name" value="Sugar/inositol_transpt"/>
</dbReference>
<evidence type="ECO:0000256" key="10">
    <source>
        <dbReference type="ARBA" id="ARBA00070440"/>
    </source>
</evidence>
<evidence type="ECO:0000256" key="5">
    <source>
        <dbReference type="ARBA" id="ARBA00022597"/>
    </source>
</evidence>
<evidence type="ECO:0000256" key="12">
    <source>
        <dbReference type="RuleBase" id="RU003346"/>
    </source>
</evidence>
<keyword evidence="5" id="KW-0762">Sugar transport</keyword>
<gene>
    <name evidence="15" type="ORF">B2J69_11910</name>
</gene>
<dbReference type="PROSITE" id="PS00217">
    <property type="entry name" value="SUGAR_TRANSPORT_2"/>
    <property type="match status" value="1"/>
</dbReference>
<evidence type="ECO:0000256" key="13">
    <source>
        <dbReference type="SAM" id="Phobius"/>
    </source>
</evidence>
<comment type="catalytic activity">
    <reaction evidence="9">
        <text>D-xylose(in) + H(+)(in) = D-xylose(out) + H(+)(out)</text>
        <dbReference type="Rhea" id="RHEA:28959"/>
        <dbReference type="ChEBI" id="CHEBI:15378"/>
        <dbReference type="ChEBI" id="CHEBI:53455"/>
    </reaction>
    <physiologicalReaction direction="right-to-left" evidence="9">
        <dbReference type="Rhea" id="RHEA:28961"/>
    </physiologicalReaction>
</comment>
<evidence type="ECO:0000259" key="14">
    <source>
        <dbReference type="PROSITE" id="PS50850"/>
    </source>
</evidence>
<proteinExistence type="inferred from homology"/>
<feature type="transmembrane region" description="Helical" evidence="13">
    <location>
        <begin position="141"/>
        <end position="163"/>
    </location>
</feature>
<dbReference type="Pfam" id="PF00083">
    <property type="entry name" value="Sugar_tr"/>
    <property type="match status" value="1"/>
</dbReference>
<dbReference type="Gene3D" id="1.20.1250.20">
    <property type="entry name" value="MFS general substrate transporter like domains"/>
    <property type="match status" value="2"/>
</dbReference>
<dbReference type="PANTHER" id="PTHR48020">
    <property type="entry name" value="PROTON MYO-INOSITOL COTRANSPORTER"/>
    <property type="match status" value="1"/>
</dbReference>
<dbReference type="SUPFAM" id="SSF103473">
    <property type="entry name" value="MFS general substrate transporter"/>
    <property type="match status" value="1"/>
</dbReference>
<keyword evidence="8 13" id="KW-0472">Membrane</keyword>
<feature type="transmembrane region" description="Helical" evidence="13">
    <location>
        <begin position="352"/>
        <end position="377"/>
    </location>
</feature>
<dbReference type="Proteomes" id="UP000192769">
    <property type="component" value="Unassembled WGS sequence"/>
</dbReference>
<feature type="transmembrane region" description="Helical" evidence="13">
    <location>
        <begin position="52"/>
        <end position="71"/>
    </location>
</feature>
<dbReference type="PRINTS" id="PR00171">
    <property type="entry name" value="SUGRTRNSPORT"/>
</dbReference>
<dbReference type="InterPro" id="IPR047984">
    <property type="entry name" value="XylE-like"/>
</dbReference>
<dbReference type="RefSeq" id="WP_081139503.1">
    <property type="nucleotide sequence ID" value="NZ_MWUE01000017.1"/>
</dbReference>
<keyword evidence="4" id="KW-1003">Cell membrane</keyword>
<keyword evidence="7 13" id="KW-1133">Transmembrane helix</keyword>
<sequence>MPPSQQRHNIAYVMSVCCVAALGGLLLGYDSSVISGAIEPLSQHYRLSPAETGWAVSNVIIGCVVGCLVAGQCADRYGRKKTLLLTAVLFVASVIGTALAPDFKLFVLFRILGGLGIGMASVVSPVYIAEVAPKDYRGRAMTMHMICCVGGQVLVLLTNYLIARDASPEWLSQSGWRWMLGSAFVPCFLFFIFVSFIPETPRWNVMAGHDDRALKTLTRISSAAHAQNVLREIKASLPSATDVRQPREAVRFTKKNLVFLVIGVGLALFNQLTGINVIQYYGPSLLRNITGSMQEAMFMTIWLAVMQFIGVLVGMALIDRLGRKILLSVGSWGAALCLTLTFVPFYSGAQGMASVIGLFGFMLIFGATWAQVVWTVIGEIFPNRLRATGMGFSISAMWIANFLVSQTFPMMNENPWLMAHFRGGFPLLIFAVCCLISWGFVRKYLPETKGVALEKMEQLVLDRFSLTPGNASHPSVQPDEKTL</sequence>
<feature type="transmembrane region" description="Helical" evidence="13">
    <location>
        <begin position="298"/>
        <end position="318"/>
    </location>
</feature>
<dbReference type="CDD" id="cd17359">
    <property type="entry name" value="MFS_XylE_like"/>
    <property type="match status" value="1"/>
</dbReference>
<dbReference type="GO" id="GO:0022857">
    <property type="term" value="F:transmembrane transporter activity"/>
    <property type="evidence" value="ECO:0007669"/>
    <property type="project" value="InterPro"/>
</dbReference>
<dbReference type="EMBL" id="MWUE01000017">
    <property type="protein sequence ID" value="OQP33250.1"/>
    <property type="molecule type" value="Genomic_DNA"/>
</dbReference>
<evidence type="ECO:0000256" key="11">
    <source>
        <dbReference type="ARBA" id="ARBA00076792"/>
    </source>
</evidence>
<feature type="transmembrane region" description="Helical" evidence="13">
    <location>
        <begin position="257"/>
        <end position="278"/>
    </location>
</feature>
<organism evidence="15 16">
    <name type="scientific">Pantoea latae</name>
    <dbReference type="NCBI Taxonomy" id="1964541"/>
    <lineage>
        <taxon>Bacteria</taxon>
        <taxon>Pseudomonadati</taxon>
        <taxon>Pseudomonadota</taxon>
        <taxon>Gammaproteobacteria</taxon>
        <taxon>Enterobacterales</taxon>
        <taxon>Erwiniaceae</taxon>
        <taxon>Pantoea</taxon>
    </lineage>
</organism>
<keyword evidence="6 13" id="KW-0812">Transmembrane</keyword>
<evidence type="ECO:0000256" key="3">
    <source>
        <dbReference type="ARBA" id="ARBA00022448"/>
    </source>
</evidence>
<dbReference type="GO" id="GO:0005886">
    <property type="term" value="C:plasma membrane"/>
    <property type="evidence" value="ECO:0007669"/>
    <property type="project" value="UniProtKB-SubCell"/>
</dbReference>
<protein>
    <recommendedName>
        <fullName evidence="10">D-xylose-proton symporter</fullName>
    </recommendedName>
    <alternativeName>
        <fullName evidence="11">D-xylose transporter</fullName>
    </alternativeName>
</protein>
<dbReference type="PROSITE" id="PS00216">
    <property type="entry name" value="SUGAR_TRANSPORT_1"/>
    <property type="match status" value="2"/>
</dbReference>
<comment type="caution">
    <text evidence="15">The sequence shown here is derived from an EMBL/GenBank/DDBJ whole genome shotgun (WGS) entry which is preliminary data.</text>
</comment>
<dbReference type="InterPro" id="IPR020846">
    <property type="entry name" value="MFS_dom"/>
</dbReference>
<evidence type="ECO:0000256" key="1">
    <source>
        <dbReference type="ARBA" id="ARBA00004651"/>
    </source>
</evidence>
<evidence type="ECO:0000256" key="7">
    <source>
        <dbReference type="ARBA" id="ARBA00022989"/>
    </source>
</evidence>
<evidence type="ECO:0000256" key="9">
    <source>
        <dbReference type="ARBA" id="ARBA00050593"/>
    </source>
</evidence>
<keyword evidence="16" id="KW-1185">Reference proteome</keyword>
<feature type="transmembrane region" description="Helical" evidence="13">
    <location>
        <begin position="423"/>
        <end position="441"/>
    </location>
</feature>
<feature type="transmembrane region" description="Helical" evidence="13">
    <location>
        <begin position="83"/>
        <end position="101"/>
    </location>
</feature>
<dbReference type="AlphaFoldDB" id="A0A1V9DHB1"/>
<reference evidence="15 16" key="1">
    <citation type="submission" date="2017-02" db="EMBL/GenBank/DDBJ databases">
        <title>Whole genome shotgun sequence of Pantoea agglomerans strain AS1 isolated from a cycad, Zamia floridana in Central Florida, USA.</title>
        <authorList>
            <person name="Lata P."/>
            <person name="Govindarajan S."/>
            <person name="Qi F."/>
            <person name="Li J.-L."/>
            <person name="Maurya S.K."/>
            <person name="Sahoo M.K."/>
        </authorList>
    </citation>
    <scope>NUCLEOTIDE SEQUENCE [LARGE SCALE GENOMIC DNA]</scope>
    <source>
        <strain evidence="15 16">AS1</strain>
    </source>
</reference>
<feature type="transmembrane region" description="Helical" evidence="13">
    <location>
        <begin position="325"/>
        <end position="346"/>
    </location>
</feature>